<evidence type="ECO:0000256" key="1">
    <source>
        <dbReference type="SAM" id="MobiDB-lite"/>
    </source>
</evidence>
<dbReference type="EMBL" id="BMAT01006237">
    <property type="protein sequence ID" value="GFS08732.1"/>
    <property type="molecule type" value="Genomic_DNA"/>
</dbReference>
<organism evidence="2 3">
    <name type="scientific">Elysia marginata</name>
    <dbReference type="NCBI Taxonomy" id="1093978"/>
    <lineage>
        <taxon>Eukaryota</taxon>
        <taxon>Metazoa</taxon>
        <taxon>Spiralia</taxon>
        <taxon>Lophotrochozoa</taxon>
        <taxon>Mollusca</taxon>
        <taxon>Gastropoda</taxon>
        <taxon>Heterobranchia</taxon>
        <taxon>Euthyneura</taxon>
        <taxon>Panpulmonata</taxon>
        <taxon>Sacoglossa</taxon>
        <taxon>Placobranchoidea</taxon>
        <taxon>Plakobranchidae</taxon>
        <taxon>Elysia</taxon>
    </lineage>
</organism>
<keyword evidence="3" id="KW-1185">Reference proteome</keyword>
<dbReference type="Proteomes" id="UP000762676">
    <property type="component" value="Unassembled WGS sequence"/>
</dbReference>
<gene>
    <name evidence="2" type="ORF">ElyMa_003020600</name>
</gene>
<feature type="region of interest" description="Disordered" evidence="1">
    <location>
        <begin position="23"/>
        <end position="55"/>
    </location>
</feature>
<evidence type="ECO:0000313" key="2">
    <source>
        <dbReference type="EMBL" id="GFS08732.1"/>
    </source>
</evidence>
<evidence type="ECO:0000313" key="3">
    <source>
        <dbReference type="Proteomes" id="UP000762676"/>
    </source>
</evidence>
<name>A0AAV4IFR6_9GAST</name>
<comment type="caution">
    <text evidence="2">The sequence shown here is derived from an EMBL/GenBank/DDBJ whole genome shotgun (WGS) entry which is preliminary data.</text>
</comment>
<dbReference type="AlphaFoldDB" id="A0AAV4IFR6"/>
<reference evidence="2 3" key="1">
    <citation type="journal article" date="2021" name="Elife">
        <title>Chloroplast acquisition without the gene transfer in kleptoplastic sea slugs, Plakobranchus ocellatus.</title>
        <authorList>
            <person name="Maeda T."/>
            <person name="Takahashi S."/>
            <person name="Yoshida T."/>
            <person name="Shimamura S."/>
            <person name="Takaki Y."/>
            <person name="Nagai Y."/>
            <person name="Toyoda A."/>
            <person name="Suzuki Y."/>
            <person name="Arimoto A."/>
            <person name="Ishii H."/>
            <person name="Satoh N."/>
            <person name="Nishiyama T."/>
            <person name="Hasebe M."/>
            <person name="Maruyama T."/>
            <person name="Minagawa J."/>
            <person name="Obokata J."/>
            <person name="Shigenobu S."/>
        </authorList>
    </citation>
    <scope>NUCLEOTIDE SEQUENCE [LARGE SCALE GENOMIC DNA]</scope>
</reference>
<accession>A0AAV4IFR6</accession>
<protein>
    <submittedName>
        <fullName evidence="2">Uncharacterized protein</fullName>
    </submittedName>
</protein>
<proteinExistence type="predicted"/>
<sequence length="88" mass="9653">MEQSLRCLFSLIARKFRSNTIGFPRWVDPPQPTTRGLRASSEVPTGAASNTSRGKCSNSIRLMSISSHENTNVITNTGDKLGQKTTIE</sequence>